<protein>
    <submittedName>
        <fullName evidence="1">YdeI/OmpD-associated family protein</fullName>
    </submittedName>
</protein>
<dbReference type="Pfam" id="PF13376">
    <property type="entry name" value="OmdA"/>
    <property type="match status" value="1"/>
</dbReference>
<reference evidence="1 2" key="1">
    <citation type="submission" date="2020-08" db="EMBL/GenBank/DDBJ databases">
        <title>Hymenobacter sp. S2-20-2 genome sequencing.</title>
        <authorList>
            <person name="Jin L."/>
        </authorList>
    </citation>
    <scope>NUCLEOTIDE SEQUENCE [LARGE SCALE GENOMIC DNA]</scope>
    <source>
        <strain evidence="1 2">S2-20-2</strain>
    </source>
</reference>
<dbReference type="InterPro" id="IPR037079">
    <property type="entry name" value="AF2212/PG0164-like_sf"/>
</dbReference>
<evidence type="ECO:0000313" key="1">
    <source>
        <dbReference type="EMBL" id="QNH64086.1"/>
    </source>
</evidence>
<proteinExistence type="predicted"/>
<dbReference type="Gene3D" id="2.40.30.100">
    <property type="entry name" value="AF2212/PG0164-like"/>
    <property type="match status" value="1"/>
</dbReference>
<name>A0A7G7WCJ3_9BACT</name>
<dbReference type="Proteomes" id="UP000515489">
    <property type="component" value="Chromosome"/>
</dbReference>
<organism evidence="1 2">
    <name type="scientific">Hymenobacter sediminicola</name>
    <dbReference type="NCBI Taxonomy" id="2761579"/>
    <lineage>
        <taxon>Bacteria</taxon>
        <taxon>Pseudomonadati</taxon>
        <taxon>Bacteroidota</taxon>
        <taxon>Cytophagia</taxon>
        <taxon>Cytophagales</taxon>
        <taxon>Hymenobacteraceae</taxon>
        <taxon>Hymenobacter</taxon>
    </lineage>
</organism>
<dbReference type="KEGG" id="hsk:H4317_06000"/>
<evidence type="ECO:0000313" key="2">
    <source>
        <dbReference type="Proteomes" id="UP000515489"/>
    </source>
</evidence>
<keyword evidence="2" id="KW-1185">Reference proteome</keyword>
<gene>
    <name evidence="1" type="ORF">H4317_06000</name>
</gene>
<accession>A0A7G7WCJ3</accession>
<dbReference type="AlphaFoldDB" id="A0A7G7WCJ3"/>
<dbReference type="EMBL" id="CP060202">
    <property type="protein sequence ID" value="QNH64086.1"/>
    <property type="molecule type" value="Genomic_DNA"/>
</dbReference>
<sequence>MAPMGGGQHALLVHKATRETLGLIPGDAVHIVFARDTTERVVEVPHDLAVALAGTPAAEATFAALAYTHRKEYATWVAEAKRPETRARRVAKAVEMLLAGQKIS</sequence>